<dbReference type="Pfam" id="PF02738">
    <property type="entry name" value="MoCoBD_1"/>
    <property type="match status" value="1"/>
</dbReference>
<dbReference type="InterPro" id="IPR002888">
    <property type="entry name" value="2Fe-2S-bd"/>
</dbReference>
<dbReference type="PANTHER" id="PTHR11908">
    <property type="entry name" value="XANTHINE DEHYDROGENASE"/>
    <property type="match status" value="1"/>
</dbReference>
<dbReference type="InterPro" id="IPR036856">
    <property type="entry name" value="Ald_Oxase/Xan_DH_a/b_sf"/>
</dbReference>
<gene>
    <name evidence="9" type="ORF">BRCON_2383</name>
</gene>
<evidence type="ECO:0000256" key="5">
    <source>
        <dbReference type="ARBA" id="ARBA00023002"/>
    </source>
</evidence>
<comment type="similarity">
    <text evidence="1">Belongs to the xanthine dehydrogenase family.</text>
</comment>
<dbReference type="Pfam" id="PF20256">
    <property type="entry name" value="MoCoBD_2"/>
    <property type="match status" value="1"/>
</dbReference>
<name>A0A2Z4Y9S1_SUMC1</name>
<dbReference type="GO" id="GO:0051537">
    <property type="term" value="F:2 iron, 2 sulfur cluster binding"/>
    <property type="evidence" value="ECO:0007669"/>
    <property type="project" value="UniProtKB-KW"/>
</dbReference>
<dbReference type="KEGG" id="schv:BRCON_2383"/>
<dbReference type="GO" id="GO:0005506">
    <property type="term" value="F:iron ion binding"/>
    <property type="evidence" value="ECO:0007669"/>
    <property type="project" value="InterPro"/>
</dbReference>
<dbReference type="InterPro" id="IPR000674">
    <property type="entry name" value="Ald_Oxase/Xan_DH_a/b"/>
</dbReference>
<evidence type="ECO:0000256" key="6">
    <source>
        <dbReference type="ARBA" id="ARBA00023004"/>
    </source>
</evidence>
<dbReference type="InterPro" id="IPR006058">
    <property type="entry name" value="2Fe2S_fd_BS"/>
</dbReference>
<keyword evidence="5" id="KW-0560">Oxidoreductase</keyword>
<evidence type="ECO:0000256" key="2">
    <source>
        <dbReference type="ARBA" id="ARBA00022505"/>
    </source>
</evidence>
<dbReference type="InterPro" id="IPR036010">
    <property type="entry name" value="2Fe-2S_ferredoxin-like_sf"/>
</dbReference>
<organism evidence="9 10">
    <name type="scientific">Sumerlaea chitinivorans</name>
    <dbReference type="NCBI Taxonomy" id="2250252"/>
    <lineage>
        <taxon>Bacteria</taxon>
        <taxon>Candidatus Sumerlaeota</taxon>
        <taxon>Candidatus Sumerlaeia</taxon>
        <taxon>Candidatus Sumerlaeales</taxon>
        <taxon>Candidatus Sumerlaeaceae</taxon>
        <taxon>Candidatus Sumerlaea</taxon>
    </lineage>
</organism>
<dbReference type="SUPFAM" id="SSF56003">
    <property type="entry name" value="Molybdenum cofactor-binding domain"/>
    <property type="match status" value="1"/>
</dbReference>
<dbReference type="PROSITE" id="PS00197">
    <property type="entry name" value="2FE2S_FER_1"/>
    <property type="match status" value="1"/>
</dbReference>
<dbReference type="Pfam" id="PF00111">
    <property type="entry name" value="Fer2"/>
    <property type="match status" value="1"/>
</dbReference>
<dbReference type="SUPFAM" id="SSF54665">
    <property type="entry name" value="CO dehydrogenase molybdoprotein N-domain-like"/>
    <property type="match status" value="1"/>
</dbReference>
<evidence type="ECO:0000259" key="8">
    <source>
        <dbReference type="PROSITE" id="PS51085"/>
    </source>
</evidence>
<evidence type="ECO:0000313" key="9">
    <source>
        <dbReference type="EMBL" id="AXA37153.1"/>
    </source>
</evidence>
<dbReference type="GO" id="GO:0016491">
    <property type="term" value="F:oxidoreductase activity"/>
    <property type="evidence" value="ECO:0007669"/>
    <property type="project" value="UniProtKB-KW"/>
</dbReference>
<feature type="domain" description="2Fe-2S ferredoxin-type" evidence="8">
    <location>
        <begin position="3"/>
        <end position="79"/>
    </location>
</feature>
<dbReference type="Gene3D" id="3.30.365.10">
    <property type="entry name" value="Aldehyde oxidase/xanthine dehydrogenase, molybdopterin binding domain"/>
    <property type="match status" value="4"/>
</dbReference>
<dbReference type="InterPro" id="IPR037165">
    <property type="entry name" value="AldOxase/xan_DH_Mopterin-bd_sf"/>
</dbReference>
<dbReference type="CDD" id="cd00207">
    <property type="entry name" value="fer2"/>
    <property type="match status" value="1"/>
</dbReference>
<dbReference type="SUPFAM" id="SSF54292">
    <property type="entry name" value="2Fe-2S ferredoxin-like"/>
    <property type="match status" value="1"/>
</dbReference>
<dbReference type="Proteomes" id="UP000262583">
    <property type="component" value="Chromosome"/>
</dbReference>
<evidence type="ECO:0000256" key="4">
    <source>
        <dbReference type="ARBA" id="ARBA00022723"/>
    </source>
</evidence>
<dbReference type="InterPro" id="IPR036884">
    <property type="entry name" value="2Fe-2S-bd_dom_sf"/>
</dbReference>
<dbReference type="InterPro" id="IPR012675">
    <property type="entry name" value="Beta-grasp_dom_sf"/>
</dbReference>
<accession>A0A2Z4Y9S1</accession>
<dbReference type="EMBL" id="CP030759">
    <property type="protein sequence ID" value="AXA37153.1"/>
    <property type="molecule type" value="Genomic_DNA"/>
</dbReference>
<dbReference type="SMART" id="SM01008">
    <property type="entry name" value="Ald_Xan_dh_C"/>
    <property type="match status" value="1"/>
</dbReference>
<dbReference type="InterPro" id="IPR016208">
    <property type="entry name" value="Ald_Oxase/xanthine_DH-like"/>
</dbReference>
<dbReference type="Pfam" id="PF01799">
    <property type="entry name" value="Fer2_2"/>
    <property type="match status" value="1"/>
</dbReference>
<sequence>MNREITLTINGEKATLSVPPHRTLLELIRGELHLTGTKLGCGIGECGACTVIMNGEPVNSCLVLAAEADGAEIWTIESEAQGDTLSDLQQAFVDFGATQCGFCTPGMIMSARALLERNPSPTREEIAEAIAGNLCRCTGYEPIIEAIDAVARERRSGGYKPRTPALKPGEYVGSGTPRVDAFEKVAGSAIYVHDMVLPGMLYARIKTSPYAAARIKAIHTEKAAAMPGVKVILTGKDLPPVKVGLYLQDKDILVREVVRFQGEPVVAVAAETEDIARAACDAIEVEYEPLEPVMDVEKAFEERERLVHPDLGSYSYMKGVFFPQPGTNIAHHQKIRKGNIDDGFAHADVVTEYEFWNPPVQHVAMETHTSIVQAKPEGKVDIISSAQSPYAVRNLFAHAFGIPHANIRVRVPYVGGGFGGKAGIHLEPLLYCLSKAAKGRPVKLTCTREEEFNTMPSRQGLKSVVKTGVTRDGKIVALKVRYLWDAGAYADYGVNIGRAAAYSGAGPYHIPNCWIDSFVVYTNKVFGTAYRGFGHLEVLWAIERNMDLVAKQLGMDPFEFRMKNVLRVGDTTITGEKITHHHGRPDKCLEIVAREIGWENRHQQPKQVAPNKLRGFGLALLHKAPAMPTFTSCSAIIKFNEDGSVNVLVSGVDYGQGTYTALAQIAADELKIPIEKVRISWDCDTDYTPYDWQTVASRFTVMGGNAVIQAARDCLNQMKNIASQVLRVPPDQLECADEKVYFRGNPDMAIPYRQLAIGYVYPNGNAIGGPVIGHGRYIAVGLTNLDPETGQGLPALDWTYGAHAAEIEVDIETGEIEVLRLISAFDAGKVINEQQCKSQIVGGVVQGLGSAMSEKFIFNEHGQFRNATFTDYKIPTARDIPREMKSFLVETPDAQGPYGARGIAEHPMVSIPSVIGNAIADATGVEMFEFPFLPETVYLALKRAGVTPKPTAGVTA</sequence>
<dbReference type="InterPro" id="IPR001041">
    <property type="entry name" value="2Fe-2S_ferredoxin-type"/>
</dbReference>
<dbReference type="Gene3D" id="3.10.20.30">
    <property type="match status" value="1"/>
</dbReference>
<dbReference type="Gene3D" id="1.10.150.120">
    <property type="entry name" value="[2Fe-2S]-binding domain"/>
    <property type="match status" value="1"/>
</dbReference>
<keyword evidence="4" id="KW-0479">Metal-binding</keyword>
<keyword evidence="3" id="KW-0001">2Fe-2S</keyword>
<dbReference type="PROSITE" id="PS51085">
    <property type="entry name" value="2FE2S_FER_2"/>
    <property type="match status" value="1"/>
</dbReference>
<evidence type="ECO:0000256" key="1">
    <source>
        <dbReference type="ARBA" id="ARBA00006849"/>
    </source>
</evidence>
<proteinExistence type="inferred from homology"/>
<keyword evidence="2" id="KW-0500">Molybdenum</keyword>
<dbReference type="SUPFAM" id="SSF47741">
    <property type="entry name" value="CO dehydrogenase ISP C-domain like"/>
    <property type="match status" value="1"/>
</dbReference>
<dbReference type="Pfam" id="PF01315">
    <property type="entry name" value="Ald_Xan_dh_C"/>
    <property type="match status" value="1"/>
</dbReference>
<keyword evidence="7" id="KW-0411">Iron-sulfur</keyword>
<evidence type="ECO:0000256" key="7">
    <source>
        <dbReference type="ARBA" id="ARBA00023014"/>
    </source>
</evidence>
<dbReference type="FunFam" id="1.10.150.120:FF:000003">
    <property type="entry name" value="Carbon monoxide dehydrogenase, small subunit"/>
    <property type="match status" value="1"/>
</dbReference>
<reference evidence="9 10" key="1">
    <citation type="submission" date="2018-05" db="EMBL/GenBank/DDBJ databases">
        <title>A metagenomic window into the 2 km-deep terrestrial subsurface aquifer revealed taxonomically and functionally diverse microbial community comprising novel uncultured bacterial lineages.</title>
        <authorList>
            <person name="Kadnikov V.V."/>
            <person name="Mardanov A.V."/>
            <person name="Beletsky A.V."/>
            <person name="Banks D."/>
            <person name="Pimenov N.V."/>
            <person name="Frank Y.A."/>
            <person name="Karnachuk O.V."/>
            <person name="Ravin N.V."/>
        </authorList>
    </citation>
    <scope>NUCLEOTIDE SEQUENCE [LARGE SCALE GENOMIC DNA]</scope>
    <source>
        <strain evidence="9">BY</strain>
    </source>
</reference>
<dbReference type="FunFam" id="3.10.20.30:FF:000020">
    <property type="entry name" value="Xanthine dehydrogenase iron-sulfur subunit"/>
    <property type="match status" value="1"/>
</dbReference>
<dbReference type="InterPro" id="IPR046867">
    <property type="entry name" value="AldOxase/xan_DH_MoCoBD2"/>
</dbReference>
<dbReference type="Gene3D" id="3.90.1170.50">
    <property type="entry name" value="Aldehyde oxidase/xanthine dehydrogenase, a/b hammerhead"/>
    <property type="match status" value="1"/>
</dbReference>
<protein>
    <submittedName>
        <fullName evidence="9">Xanthine dehydrogenase, molybdenum binding subunit</fullName>
    </submittedName>
</protein>
<evidence type="ECO:0000256" key="3">
    <source>
        <dbReference type="ARBA" id="ARBA00022714"/>
    </source>
</evidence>
<dbReference type="PIRSF" id="PIRSF000127">
    <property type="entry name" value="Xanthine_DH"/>
    <property type="match status" value="1"/>
</dbReference>
<dbReference type="PANTHER" id="PTHR11908:SF132">
    <property type="entry name" value="ALDEHYDE OXIDASE 1-RELATED"/>
    <property type="match status" value="1"/>
</dbReference>
<keyword evidence="6" id="KW-0408">Iron</keyword>
<dbReference type="AlphaFoldDB" id="A0A2Z4Y9S1"/>
<evidence type="ECO:0000313" key="10">
    <source>
        <dbReference type="Proteomes" id="UP000262583"/>
    </source>
</evidence>
<dbReference type="InterPro" id="IPR008274">
    <property type="entry name" value="AldOxase/xan_DH_MoCoBD1"/>
</dbReference>